<evidence type="ECO:0000313" key="3">
    <source>
        <dbReference type="Proteomes" id="UP000799778"/>
    </source>
</evidence>
<proteinExistence type="predicted"/>
<organism evidence="2 3">
    <name type="scientific">Aaosphaeria arxii CBS 175.79</name>
    <dbReference type="NCBI Taxonomy" id="1450172"/>
    <lineage>
        <taxon>Eukaryota</taxon>
        <taxon>Fungi</taxon>
        <taxon>Dikarya</taxon>
        <taxon>Ascomycota</taxon>
        <taxon>Pezizomycotina</taxon>
        <taxon>Dothideomycetes</taxon>
        <taxon>Pleosporomycetidae</taxon>
        <taxon>Pleosporales</taxon>
        <taxon>Pleosporales incertae sedis</taxon>
        <taxon>Aaosphaeria</taxon>
    </lineage>
</organism>
<reference evidence="2" key="1">
    <citation type="journal article" date="2020" name="Stud. Mycol.">
        <title>101 Dothideomycetes genomes: a test case for predicting lifestyles and emergence of pathogens.</title>
        <authorList>
            <person name="Haridas S."/>
            <person name="Albert R."/>
            <person name="Binder M."/>
            <person name="Bloem J."/>
            <person name="Labutti K."/>
            <person name="Salamov A."/>
            <person name="Andreopoulos B."/>
            <person name="Baker S."/>
            <person name="Barry K."/>
            <person name="Bills G."/>
            <person name="Bluhm B."/>
            <person name="Cannon C."/>
            <person name="Castanera R."/>
            <person name="Culley D."/>
            <person name="Daum C."/>
            <person name="Ezra D."/>
            <person name="Gonzalez J."/>
            <person name="Henrissat B."/>
            <person name="Kuo A."/>
            <person name="Liang C."/>
            <person name="Lipzen A."/>
            <person name="Lutzoni F."/>
            <person name="Magnuson J."/>
            <person name="Mondo S."/>
            <person name="Nolan M."/>
            <person name="Ohm R."/>
            <person name="Pangilinan J."/>
            <person name="Park H.-J."/>
            <person name="Ramirez L."/>
            <person name="Alfaro M."/>
            <person name="Sun H."/>
            <person name="Tritt A."/>
            <person name="Yoshinaga Y."/>
            <person name="Zwiers L.-H."/>
            <person name="Turgeon B."/>
            <person name="Goodwin S."/>
            <person name="Spatafora J."/>
            <person name="Crous P."/>
            <person name="Grigoriev I."/>
        </authorList>
    </citation>
    <scope>NUCLEOTIDE SEQUENCE</scope>
    <source>
        <strain evidence="2">CBS 175.79</strain>
    </source>
</reference>
<dbReference type="Proteomes" id="UP000799778">
    <property type="component" value="Unassembled WGS sequence"/>
</dbReference>
<dbReference type="AlphaFoldDB" id="A0A6A5Y8M7"/>
<keyword evidence="3" id="KW-1185">Reference proteome</keyword>
<evidence type="ECO:0000313" key="2">
    <source>
        <dbReference type="EMBL" id="KAF2021676.1"/>
    </source>
</evidence>
<accession>A0A6A5Y8M7</accession>
<gene>
    <name evidence="2" type="ORF">BU24DRAFT_417315</name>
</gene>
<sequence length="77" mass="8594">MLVLVLVLLVLLLLLLVTATQNTEQISGILPTRTKLASQPSIVRAGYNDFSPPIVVHGIWRLDWPPWGFAYPLAEAW</sequence>
<feature type="chain" id="PRO_5025382668" evidence="1">
    <location>
        <begin position="20"/>
        <end position="77"/>
    </location>
</feature>
<dbReference type="RefSeq" id="XP_033390015.1">
    <property type="nucleotide sequence ID" value="XM_033526690.1"/>
</dbReference>
<dbReference type="GeneID" id="54284087"/>
<feature type="signal peptide" evidence="1">
    <location>
        <begin position="1"/>
        <end position="19"/>
    </location>
</feature>
<evidence type="ECO:0000256" key="1">
    <source>
        <dbReference type="SAM" id="SignalP"/>
    </source>
</evidence>
<name>A0A6A5Y8M7_9PLEO</name>
<keyword evidence="1" id="KW-0732">Signal</keyword>
<dbReference type="EMBL" id="ML978066">
    <property type="protein sequence ID" value="KAF2021676.1"/>
    <property type="molecule type" value="Genomic_DNA"/>
</dbReference>
<protein>
    <submittedName>
        <fullName evidence="2">Uncharacterized protein</fullName>
    </submittedName>
</protein>